<evidence type="ECO:0000313" key="12">
    <source>
        <dbReference type="Proteomes" id="UP000316096"/>
    </source>
</evidence>
<dbReference type="PRINTS" id="PR01179">
    <property type="entry name" value="ODADCRBXLASE"/>
</dbReference>
<accession>A0A543CG21</accession>
<keyword evidence="12" id="KW-1185">Reference proteome</keyword>
<dbReference type="EC" id="4.1.1.17" evidence="7"/>
<dbReference type="GO" id="GO:0004586">
    <property type="term" value="F:ornithine decarboxylase activity"/>
    <property type="evidence" value="ECO:0007669"/>
    <property type="project" value="UniProtKB-EC"/>
</dbReference>
<comment type="pathway">
    <text evidence="6">Amine and polyamine biosynthesis; putrescine biosynthesis via L-ornithine pathway; putrescine from L-ornithine: step 1/1.</text>
</comment>
<dbReference type="Gene3D" id="3.20.20.10">
    <property type="entry name" value="Alanine racemase"/>
    <property type="match status" value="1"/>
</dbReference>
<evidence type="ECO:0000256" key="5">
    <source>
        <dbReference type="ARBA" id="ARBA00023239"/>
    </source>
</evidence>
<dbReference type="InterPro" id="IPR002433">
    <property type="entry name" value="Orn_de-COase"/>
</dbReference>
<dbReference type="SUPFAM" id="SSF50621">
    <property type="entry name" value="Alanine racemase C-terminal domain-like"/>
    <property type="match status" value="1"/>
</dbReference>
<dbReference type="CDD" id="cd00622">
    <property type="entry name" value="PLPDE_III_ODC"/>
    <property type="match status" value="1"/>
</dbReference>
<dbReference type="Pfam" id="PF02784">
    <property type="entry name" value="Orn_Arg_deC_N"/>
    <property type="match status" value="1"/>
</dbReference>
<dbReference type="PROSITE" id="PS00878">
    <property type="entry name" value="ODR_DC_2_1"/>
    <property type="match status" value="1"/>
</dbReference>
<comment type="catalytic activity">
    <reaction evidence="8">
        <text>L-ornithine + H(+) = putrescine + CO2</text>
        <dbReference type="Rhea" id="RHEA:22964"/>
        <dbReference type="ChEBI" id="CHEBI:15378"/>
        <dbReference type="ChEBI" id="CHEBI:16526"/>
        <dbReference type="ChEBI" id="CHEBI:46911"/>
        <dbReference type="ChEBI" id="CHEBI:326268"/>
        <dbReference type="EC" id="4.1.1.17"/>
    </reaction>
</comment>
<dbReference type="AlphaFoldDB" id="A0A543CG21"/>
<keyword evidence="5" id="KW-0456">Lyase</keyword>
<name>A0A543CG21_9ACTN</name>
<feature type="modified residue" description="N6-(pyridoxal phosphate)lysine" evidence="9">
    <location>
        <position position="68"/>
    </location>
</feature>
<dbReference type="PANTHER" id="PTHR11482:SF6">
    <property type="entry name" value="ORNITHINE DECARBOXYLASE 1-RELATED"/>
    <property type="match status" value="1"/>
</dbReference>
<dbReference type="InterPro" id="IPR029066">
    <property type="entry name" value="PLP-binding_barrel"/>
</dbReference>
<keyword evidence="3" id="KW-0210">Decarboxylase</keyword>
<dbReference type="InterPro" id="IPR009006">
    <property type="entry name" value="Ala_racemase/Decarboxylase_C"/>
</dbReference>
<evidence type="ECO:0000259" key="10">
    <source>
        <dbReference type="Pfam" id="PF02784"/>
    </source>
</evidence>
<dbReference type="PANTHER" id="PTHR11482">
    <property type="entry name" value="ARGININE/DIAMINOPIMELATE/ORNITHINE DECARBOXYLASE"/>
    <property type="match status" value="1"/>
</dbReference>
<dbReference type="InterPro" id="IPR000183">
    <property type="entry name" value="Orn/DAP/Arg_de-COase"/>
</dbReference>
<comment type="caution">
    <text evidence="11">The sequence shown here is derived from an EMBL/GenBank/DDBJ whole genome shotgun (WGS) entry which is preliminary data.</text>
</comment>
<evidence type="ECO:0000256" key="3">
    <source>
        <dbReference type="ARBA" id="ARBA00022793"/>
    </source>
</evidence>
<feature type="domain" description="Orn/DAP/Arg decarboxylase 2 N-terminal" evidence="10">
    <location>
        <begin position="44"/>
        <end position="284"/>
    </location>
</feature>
<reference evidence="11 12" key="1">
    <citation type="submission" date="2019-06" db="EMBL/GenBank/DDBJ databases">
        <title>Sequencing the genomes of 1000 actinobacteria strains.</title>
        <authorList>
            <person name="Klenk H.-P."/>
        </authorList>
    </citation>
    <scope>NUCLEOTIDE SEQUENCE [LARGE SCALE GENOMIC DNA]</scope>
    <source>
        <strain evidence="11 12">DSM 102200</strain>
    </source>
</reference>
<sequence length="402" mass="42538">MRKPLAARTPDGPEPAPCSSLADHFGSKVFGLSYETPFLGLDLHTVSEAYERLRLALPSGTEIKFAMKCNADDRLLRTVRDLGGGFVVASYGELAVLRDLGIAASAADAGEVLFSNPVKRPGDVARAFAAGVDRFAFDSEREAEKLAELAPGSRVYVRLKTRAAQSAVPSEGKFGVPAGHATRLMLYAVSLGLVPYGITFHVGSQMTDTTAWEMAIAEAAAVMRALADDGVRIQMLDMGGGFPVQYEGAAVPSISAIGKSIGHALDQLPYPVRTVVEPGRFLAAPAGVMVASVIGVAERDGARWVHLDAGAFNGFMESLETSNALRYPVTDSRGQASTRTTHLTGPSCDSQDTIMFGVELSRDLDVGDAVAIWQTGAYTLVYATEAFNGIGAPSAYLIDRAM</sequence>
<comment type="similarity">
    <text evidence="2">Belongs to the Orn/Lys/Arg decarboxylase class-II family.</text>
</comment>
<dbReference type="Proteomes" id="UP000316096">
    <property type="component" value="Unassembled WGS sequence"/>
</dbReference>
<protein>
    <recommendedName>
        <fullName evidence="7">ornithine decarboxylase</fullName>
        <ecNumber evidence="7">4.1.1.17</ecNumber>
    </recommendedName>
</protein>
<comment type="cofactor">
    <cofactor evidence="1 9">
        <name>pyridoxal 5'-phosphate</name>
        <dbReference type="ChEBI" id="CHEBI:597326"/>
    </cofactor>
</comment>
<dbReference type="GO" id="GO:0005737">
    <property type="term" value="C:cytoplasm"/>
    <property type="evidence" value="ECO:0007669"/>
    <property type="project" value="TreeGrafter"/>
</dbReference>
<proteinExistence type="inferred from homology"/>
<dbReference type="Gene3D" id="2.40.37.10">
    <property type="entry name" value="Lyase, Ornithine Decarboxylase, Chain A, domain 1"/>
    <property type="match status" value="1"/>
</dbReference>
<dbReference type="InterPro" id="IPR022653">
    <property type="entry name" value="De-COase2_pyr-phos_BS"/>
</dbReference>
<evidence type="ECO:0000256" key="1">
    <source>
        <dbReference type="ARBA" id="ARBA00001933"/>
    </source>
</evidence>
<evidence type="ECO:0000256" key="9">
    <source>
        <dbReference type="PIRSR" id="PIRSR600183-50"/>
    </source>
</evidence>
<evidence type="ECO:0000313" key="11">
    <source>
        <dbReference type="EMBL" id="TQL96062.1"/>
    </source>
</evidence>
<evidence type="ECO:0000256" key="4">
    <source>
        <dbReference type="ARBA" id="ARBA00022898"/>
    </source>
</evidence>
<evidence type="ECO:0000256" key="7">
    <source>
        <dbReference type="ARBA" id="ARBA00034138"/>
    </source>
</evidence>
<dbReference type="PRINTS" id="PR01182">
    <property type="entry name" value="ORNDCRBXLASE"/>
</dbReference>
<keyword evidence="4 9" id="KW-0663">Pyridoxal phosphate</keyword>
<evidence type="ECO:0000256" key="2">
    <source>
        <dbReference type="ARBA" id="ARBA00008872"/>
    </source>
</evidence>
<evidence type="ECO:0000256" key="6">
    <source>
        <dbReference type="ARBA" id="ARBA00034115"/>
    </source>
</evidence>
<organism evidence="11 12">
    <name type="scientific">Actinoallomurus bryophytorum</name>
    <dbReference type="NCBI Taxonomy" id="1490222"/>
    <lineage>
        <taxon>Bacteria</taxon>
        <taxon>Bacillati</taxon>
        <taxon>Actinomycetota</taxon>
        <taxon>Actinomycetes</taxon>
        <taxon>Streptosporangiales</taxon>
        <taxon>Thermomonosporaceae</taxon>
        <taxon>Actinoallomurus</taxon>
    </lineage>
</organism>
<dbReference type="SUPFAM" id="SSF51419">
    <property type="entry name" value="PLP-binding barrel"/>
    <property type="match status" value="1"/>
</dbReference>
<gene>
    <name evidence="11" type="ORF">FB559_1581</name>
</gene>
<dbReference type="RefSeq" id="WP_246121407.1">
    <property type="nucleotide sequence ID" value="NZ_VFOZ01000001.1"/>
</dbReference>
<evidence type="ECO:0000256" key="8">
    <source>
        <dbReference type="ARBA" id="ARBA00049127"/>
    </source>
</evidence>
<dbReference type="InterPro" id="IPR022644">
    <property type="entry name" value="De-COase2_N"/>
</dbReference>
<feature type="active site" description="Proton donor" evidence="9">
    <location>
        <position position="348"/>
    </location>
</feature>
<dbReference type="EMBL" id="VFOZ01000001">
    <property type="protein sequence ID" value="TQL96062.1"/>
    <property type="molecule type" value="Genomic_DNA"/>
</dbReference>
<dbReference type="GO" id="GO:0033387">
    <property type="term" value="P:putrescine biosynthetic process from arginine, via ornithine"/>
    <property type="evidence" value="ECO:0007669"/>
    <property type="project" value="TreeGrafter"/>
</dbReference>
<dbReference type="FunFam" id="3.20.20.10:FF:000008">
    <property type="entry name" value="Ornithine decarboxylase"/>
    <property type="match status" value="1"/>
</dbReference>